<dbReference type="Pfam" id="PF13391">
    <property type="entry name" value="HNH_2"/>
    <property type="match status" value="1"/>
</dbReference>
<evidence type="ECO:0000259" key="2">
    <source>
        <dbReference type="Pfam" id="PF13391"/>
    </source>
</evidence>
<comment type="caution">
    <text evidence="4">The sequence shown here is derived from an EMBL/GenBank/DDBJ whole genome shotgun (WGS) entry which is preliminary data.</text>
</comment>
<evidence type="ECO:0000313" key="5">
    <source>
        <dbReference type="Proteomes" id="UP000215223"/>
    </source>
</evidence>
<evidence type="ECO:0000313" key="4">
    <source>
        <dbReference type="EMBL" id="OXM50613.1"/>
    </source>
</evidence>
<dbReference type="RefSeq" id="WP_093936769.1">
    <property type="nucleotide sequence ID" value="NZ_NMQT01000099.1"/>
</dbReference>
<keyword evidence="4" id="KW-0378">Hydrolase</keyword>
<feature type="domain" description="HNH nuclease" evidence="2">
    <location>
        <begin position="425"/>
        <end position="472"/>
    </location>
</feature>
<feature type="domain" description="ScoMcrA-like N-terminal head" evidence="3">
    <location>
        <begin position="4"/>
        <end position="89"/>
    </location>
</feature>
<dbReference type="Proteomes" id="UP000215223">
    <property type="component" value="Unassembled WGS sequence"/>
</dbReference>
<protein>
    <submittedName>
        <fullName evidence="4">HNH endonuclease</fullName>
    </submittedName>
</protein>
<dbReference type="EMBL" id="NMQT01000099">
    <property type="protein sequence ID" value="OXM50613.1"/>
    <property type="molecule type" value="Genomic_DNA"/>
</dbReference>
<keyword evidence="5" id="KW-1185">Reference proteome</keyword>
<sequence length="521" mass="57559">MGISDLTEHAVRAAMAEHDELGVEAFCVRYGFEEGSDDIVVAGDQRYGSQALVAAAHAFLPEGTPLTLTDVADTAAVKDKLLSLGFVVRRVRLPDWTRDELVLACALLFENGRKALKAGDPRVQELSRLLRTRVSGSAGQYGGKFRSVNSVQRKLYDLQTRLPEYTKIPTKGGQLDLRVLEEFQQDEVAMMVEAAEIRSRTDAAVRSSRSNAEQAWALFCAEGERKYGGNGGYPDVLGEQYVYDNQVANSRRLAVGDLIVIRDGDRVHGVSRVEKIDTQSGVLKRQRVCPECAGSQFDERRRQVPKYRCRRPNCNHEFDQPRDTTVEVTQFVAVYGAGYRALDGAIPLDELRTRMLDRAPQNAIRPLDHDALLALLKGLAVPTPAMPGTRRRTVPAGGHREGRGKVRVGQDKFRENLLADYGLRCAITGPCPAEALEAAHLRKFAEHESHDDGLLMRADVHKLFDRGLLAIHPETWTVVIAPTLADYDDYAKLDGLPVVKGPDPAAIRDHYLTVTAAWGVA</sequence>
<dbReference type="OrthoDB" id="4464809at2"/>
<dbReference type="InterPro" id="IPR058807">
    <property type="entry name" value="ScoMcrA_N"/>
</dbReference>
<organism evidence="4 5">
    <name type="scientific">Amycolatopsis thailandensis</name>
    <dbReference type="NCBI Taxonomy" id="589330"/>
    <lineage>
        <taxon>Bacteria</taxon>
        <taxon>Bacillati</taxon>
        <taxon>Actinomycetota</taxon>
        <taxon>Actinomycetes</taxon>
        <taxon>Pseudonocardiales</taxon>
        <taxon>Pseudonocardiaceae</taxon>
        <taxon>Amycolatopsis</taxon>
    </lineage>
</organism>
<name>A0A229RV95_9PSEU</name>
<reference evidence="4 5" key="1">
    <citation type="submission" date="2017-07" db="EMBL/GenBank/DDBJ databases">
        <title>Amycolatopsis thailandensis Genome sequencing and assembly.</title>
        <authorList>
            <person name="Kaur N."/>
            <person name="Mayilraj S."/>
        </authorList>
    </citation>
    <scope>NUCLEOTIDE SEQUENCE [LARGE SCALE GENOMIC DNA]</scope>
    <source>
        <strain evidence="4 5">JCM 16380</strain>
    </source>
</reference>
<keyword evidence="4" id="KW-0255">Endonuclease</keyword>
<evidence type="ECO:0000259" key="3">
    <source>
        <dbReference type="Pfam" id="PF26345"/>
    </source>
</evidence>
<dbReference type="InterPro" id="IPR003615">
    <property type="entry name" value="HNH_nuc"/>
</dbReference>
<dbReference type="Pfam" id="PF26345">
    <property type="entry name" value="ScoMcrA_N"/>
    <property type="match status" value="1"/>
</dbReference>
<evidence type="ECO:0000256" key="1">
    <source>
        <dbReference type="SAM" id="MobiDB-lite"/>
    </source>
</evidence>
<proteinExistence type="predicted"/>
<gene>
    <name evidence="4" type="ORF">CFP71_27065</name>
</gene>
<keyword evidence="4" id="KW-0540">Nuclease</keyword>
<dbReference type="AlphaFoldDB" id="A0A229RV95"/>
<accession>A0A229RV95</accession>
<feature type="region of interest" description="Disordered" evidence="1">
    <location>
        <begin position="384"/>
        <end position="404"/>
    </location>
</feature>
<dbReference type="GO" id="GO:0004519">
    <property type="term" value="F:endonuclease activity"/>
    <property type="evidence" value="ECO:0007669"/>
    <property type="project" value="UniProtKB-KW"/>
</dbReference>